<reference evidence="3" key="1">
    <citation type="submission" date="2016-10" db="EMBL/GenBank/DDBJ databases">
        <authorList>
            <person name="Varghese N."/>
            <person name="Submissions S."/>
        </authorList>
    </citation>
    <scope>NUCLEOTIDE SEQUENCE [LARGE SCALE GENOMIC DNA]</scope>
    <source>
        <strain evidence="3">BL9</strain>
    </source>
</reference>
<protein>
    <submittedName>
        <fullName evidence="2">SMI1 / KNR4 family (SUKH-1)</fullName>
    </submittedName>
</protein>
<proteinExistence type="predicted"/>
<name>A0A1G5B5J3_9BACL</name>
<gene>
    <name evidence="2" type="ORF">SAMN05720606_101232</name>
</gene>
<dbReference type="STRING" id="582692.SAMN05720606_101232"/>
<dbReference type="InterPro" id="IPR037883">
    <property type="entry name" value="Knr4/Smi1-like_sf"/>
</dbReference>
<dbReference type="Proteomes" id="UP000198538">
    <property type="component" value="Unassembled WGS sequence"/>
</dbReference>
<accession>A0A1G5B5J3</accession>
<evidence type="ECO:0000313" key="2">
    <source>
        <dbReference type="EMBL" id="SCX85361.1"/>
    </source>
</evidence>
<organism evidence="2 3">
    <name type="scientific">Paenibacillus polysaccharolyticus</name>
    <dbReference type="NCBI Taxonomy" id="582692"/>
    <lineage>
        <taxon>Bacteria</taxon>
        <taxon>Bacillati</taxon>
        <taxon>Bacillota</taxon>
        <taxon>Bacilli</taxon>
        <taxon>Bacillales</taxon>
        <taxon>Paenibacillaceae</taxon>
        <taxon>Paenibacillus</taxon>
    </lineage>
</organism>
<feature type="domain" description="Knr4/Smi1-like" evidence="1">
    <location>
        <begin position="9"/>
        <end position="121"/>
    </location>
</feature>
<dbReference type="EMBL" id="FMVM01000001">
    <property type="protein sequence ID" value="SCX85361.1"/>
    <property type="molecule type" value="Genomic_DNA"/>
</dbReference>
<keyword evidence="3" id="KW-1185">Reference proteome</keyword>
<evidence type="ECO:0000313" key="3">
    <source>
        <dbReference type="Proteomes" id="UP000198538"/>
    </source>
</evidence>
<dbReference type="Gene3D" id="3.40.1580.10">
    <property type="entry name" value="SMI1/KNR4-like"/>
    <property type="match status" value="1"/>
</dbReference>
<dbReference type="AlphaFoldDB" id="A0A1G5B5J3"/>
<dbReference type="Pfam" id="PF09346">
    <property type="entry name" value="SMI1_KNR4"/>
    <property type="match status" value="1"/>
</dbReference>
<dbReference type="InterPro" id="IPR018958">
    <property type="entry name" value="Knr4/Smi1-like_dom"/>
</dbReference>
<evidence type="ECO:0000259" key="1">
    <source>
        <dbReference type="Pfam" id="PF09346"/>
    </source>
</evidence>
<sequence length="156" mass="17886">MNDQNDRASVTRIQSHYGIVFPQDYLDFIQLHGDASFDLIQGTETEDWDIRFHVLDDQFIVNNAALVDEVNPDPRRIIPIAWSVSSGNNYLLDYRENKVFPSVLVMEHELAMVREDAESEAETMEEAQQLMEENVKLLAAHFQSFAALLQVRSSQA</sequence>
<dbReference type="RefSeq" id="WP_090915113.1">
    <property type="nucleotide sequence ID" value="NZ_FMVM01000001.1"/>
</dbReference>
<dbReference type="SUPFAM" id="SSF160631">
    <property type="entry name" value="SMI1/KNR4-like"/>
    <property type="match status" value="1"/>
</dbReference>